<proteinExistence type="predicted"/>
<dbReference type="Pfam" id="PF12802">
    <property type="entry name" value="MarR_2"/>
    <property type="match status" value="1"/>
</dbReference>
<dbReference type="InterPro" id="IPR011991">
    <property type="entry name" value="ArsR-like_HTH"/>
</dbReference>
<dbReference type="PANTHER" id="PTHR33204:SF37">
    <property type="entry name" value="HTH-TYPE TRANSCRIPTIONAL REGULATOR YODB"/>
    <property type="match status" value="1"/>
</dbReference>
<dbReference type="STRING" id="1901.BB341_16020"/>
<dbReference type="PANTHER" id="PTHR33204">
    <property type="entry name" value="TRANSCRIPTIONAL REGULATOR, MARR FAMILY"/>
    <property type="match status" value="1"/>
</dbReference>
<dbReference type="GO" id="GO:0003677">
    <property type="term" value="F:DNA binding"/>
    <property type="evidence" value="ECO:0007669"/>
    <property type="project" value="UniProtKB-KW"/>
</dbReference>
<dbReference type="KEGG" id="sclf:BB341_16020"/>
<keyword evidence="3" id="KW-0804">Transcription</keyword>
<dbReference type="InterPro" id="IPR036388">
    <property type="entry name" value="WH-like_DNA-bd_sf"/>
</dbReference>
<organism evidence="4 5">
    <name type="scientific">Streptomyces clavuligerus</name>
    <dbReference type="NCBI Taxonomy" id="1901"/>
    <lineage>
        <taxon>Bacteria</taxon>
        <taxon>Bacillati</taxon>
        <taxon>Actinomycetota</taxon>
        <taxon>Actinomycetes</taxon>
        <taxon>Kitasatosporales</taxon>
        <taxon>Streptomycetaceae</taxon>
        <taxon>Streptomyces</taxon>
    </lineage>
</organism>
<protein>
    <submittedName>
        <fullName evidence="4">HTH_IclR domain-containing protein</fullName>
    </submittedName>
</protein>
<evidence type="ECO:0000256" key="2">
    <source>
        <dbReference type="ARBA" id="ARBA00023125"/>
    </source>
</evidence>
<reference evidence="4 5" key="1">
    <citation type="journal article" date="2010" name="Genome Biol. Evol.">
        <title>The sequence of a 1.8-mb bacterial linear plasmid reveals a rich evolutionary reservoir of secondary metabolic pathways.</title>
        <authorList>
            <person name="Medema M.H."/>
            <person name="Trefzer A."/>
            <person name="Kovalchuk A."/>
            <person name="van den Berg M."/>
            <person name="Mueller U."/>
            <person name="Heijne W."/>
            <person name="Wu L."/>
            <person name="Alam M.T."/>
            <person name="Ronning C.M."/>
            <person name="Nierman W.C."/>
            <person name="Bovenberg R.A.L."/>
            <person name="Breitling R."/>
            <person name="Takano E."/>
        </authorList>
    </citation>
    <scope>NUCLEOTIDE SEQUENCE [LARGE SCALE GENOMIC DNA]</scope>
    <source>
        <strain evidence="5">ATCC 27064 / DSM 738 / JCM 4710 / NBRC 13307 / NCIMB 12785 / NRRL 3585 / VKM Ac-602</strain>
    </source>
</reference>
<keyword evidence="1" id="KW-0805">Transcription regulation</keyword>
<dbReference type="CDD" id="cd00090">
    <property type="entry name" value="HTH_ARSR"/>
    <property type="match status" value="1"/>
</dbReference>
<dbReference type="InterPro" id="IPR002577">
    <property type="entry name" value="HTH_HxlR"/>
</dbReference>
<dbReference type="SUPFAM" id="SSF46785">
    <property type="entry name" value="Winged helix' DNA-binding domain"/>
    <property type="match status" value="2"/>
</dbReference>
<dbReference type="InterPro" id="IPR000835">
    <property type="entry name" value="HTH_MarR-typ"/>
</dbReference>
<evidence type="ECO:0000313" key="5">
    <source>
        <dbReference type="Proteomes" id="UP000002357"/>
    </source>
</evidence>
<dbReference type="Proteomes" id="UP000002357">
    <property type="component" value="Chromosome"/>
</dbReference>
<evidence type="ECO:0000313" key="4">
    <source>
        <dbReference type="EMBL" id="EFG07562.1"/>
    </source>
</evidence>
<dbReference type="GeneID" id="93730947"/>
<sequence length="264" mass="28361">MPTLRAALTGRTESVDQALVTLSPRWTTWTLQTLRQHETMRPAEIGAAMPWNSYPTTIQVLNRMYAQGLVDRHGHGTYGVTAAGRATGPVHRALADWHRTHFTPATADAERAEETLARLRPVGTTATLGALDRHGPLTYPEIVETTGLPPSSAHQRLARMERDGLIVRDSPRKGTRYELSPAAEQLGDAYTALAAWNPTTATTSAAPAPPVLVRPQTISNEWAAVAVQRAPAAAAVPGLFSHPPAAQPLVPAAVTAISRPHLTR</sequence>
<dbReference type="AlphaFoldDB" id="B5GPJ3"/>
<evidence type="ECO:0000256" key="1">
    <source>
        <dbReference type="ARBA" id="ARBA00023015"/>
    </source>
</evidence>
<dbReference type="GO" id="GO:0003700">
    <property type="term" value="F:DNA-binding transcription factor activity"/>
    <property type="evidence" value="ECO:0007669"/>
    <property type="project" value="InterPro"/>
</dbReference>
<dbReference type="PROSITE" id="PS51118">
    <property type="entry name" value="HTH_HXLR"/>
    <property type="match status" value="1"/>
</dbReference>
<keyword evidence="5" id="KW-1185">Reference proteome</keyword>
<dbReference type="OrthoDB" id="4302401at2"/>
<accession>B5GPJ3</accession>
<evidence type="ECO:0000256" key="3">
    <source>
        <dbReference type="ARBA" id="ARBA00023163"/>
    </source>
</evidence>
<dbReference type="EMBL" id="CM000913">
    <property type="protein sequence ID" value="EFG07562.1"/>
    <property type="molecule type" value="Genomic_DNA"/>
</dbReference>
<dbReference type="eggNOG" id="COG1733">
    <property type="taxonomic scope" value="Bacteria"/>
</dbReference>
<gene>
    <name evidence="4" type="ORF">SCLAV_2489</name>
</gene>
<dbReference type="Gene3D" id="1.10.10.10">
    <property type="entry name" value="Winged helix-like DNA-binding domain superfamily/Winged helix DNA-binding domain"/>
    <property type="match status" value="2"/>
</dbReference>
<dbReference type="InterPro" id="IPR036390">
    <property type="entry name" value="WH_DNA-bd_sf"/>
</dbReference>
<dbReference type="RefSeq" id="WP_003953673.1">
    <property type="nucleotide sequence ID" value="NZ_CM000913.1"/>
</dbReference>
<keyword evidence="2" id="KW-0238">DNA-binding</keyword>
<name>B5GPJ3_STRCL</name>